<dbReference type="Proteomes" id="UP000324269">
    <property type="component" value="Unassembled WGS sequence"/>
</dbReference>
<dbReference type="EMBL" id="VTEZ01000001">
    <property type="protein sequence ID" value="TYS88186.1"/>
    <property type="molecule type" value="Genomic_DNA"/>
</dbReference>
<keyword evidence="2" id="KW-1133">Transmembrane helix</keyword>
<organism evidence="3 4">
    <name type="scientific">Rossellomorea aquimaris</name>
    <dbReference type="NCBI Taxonomy" id="189382"/>
    <lineage>
        <taxon>Bacteria</taxon>
        <taxon>Bacillati</taxon>
        <taxon>Bacillota</taxon>
        <taxon>Bacilli</taxon>
        <taxon>Bacillales</taxon>
        <taxon>Bacillaceae</taxon>
        <taxon>Rossellomorea</taxon>
    </lineage>
</organism>
<keyword evidence="2" id="KW-0812">Transmembrane</keyword>
<evidence type="ECO:0000313" key="3">
    <source>
        <dbReference type="EMBL" id="TYS88186.1"/>
    </source>
</evidence>
<reference evidence="3 4" key="1">
    <citation type="submission" date="2019-08" db="EMBL/GenBank/DDBJ databases">
        <title>Bacillus genomes from the desert of Cuatro Cienegas, Coahuila.</title>
        <authorList>
            <person name="Olmedo-Alvarez G."/>
        </authorList>
    </citation>
    <scope>NUCLEOTIDE SEQUENCE [LARGE SCALE GENOMIC DNA]</scope>
    <source>
        <strain evidence="3 4">CH87b_3T</strain>
    </source>
</reference>
<protein>
    <submittedName>
        <fullName evidence="3">Uncharacterized protein</fullName>
    </submittedName>
</protein>
<dbReference type="AlphaFoldDB" id="A0A5D4USB6"/>
<evidence type="ECO:0000313" key="4">
    <source>
        <dbReference type="Proteomes" id="UP000324269"/>
    </source>
</evidence>
<feature type="region of interest" description="Disordered" evidence="1">
    <location>
        <begin position="55"/>
        <end position="79"/>
    </location>
</feature>
<accession>A0A5D4USB6</accession>
<name>A0A5D4USB6_9BACI</name>
<feature type="transmembrane region" description="Helical" evidence="2">
    <location>
        <begin position="27"/>
        <end position="44"/>
    </location>
</feature>
<evidence type="ECO:0000256" key="1">
    <source>
        <dbReference type="SAM" id="MobiDB-lite"/>
    </source>
</evidence>
<feature type="compositionally biased region" description="Acidic residues" evidence="1">
    <location>
        <begin position="66"/>
        <end position="79"/>
    </location>
</feature>
<feature type="compositionally biased region" description="Basic and acidic residues" evidence="1">
    <location>
        <begin position="55"/>
        <end position="65"/>
    </location>
</feature>
<evidence type="ECO:0000256" key="2">
    <source>
        <dbReference type="SAM" id="Phobius"/>
    </source>
</evidence>
<keyword evidence="2" id="KW-0472">Membrane</keyword>
<proteinExistence type="predicted"/>
<comment type="caution">
    <text evidence="3">The sequence shown here is derived from an EMBL/GenBank/DDBJ whole genome shotgun (WGS) entry which is preliminary data.</text>
</comment>
<dbReference type="RefSeq" id="WP_148967481.1">
    <property type="nucleotide sequence ID" value="NZ_JBNIKW010000001.1"/>
</dbReference>
<dbReference type="OrthoDB" id="2939044at2"/>
<gene>
    <name evidence="3" type="ORF">FZC85_01740</name>
</gene>
<sequence>MKKIQLLIALPSILLLCVSLFFDLDYILYLSLAGFLLAMVIKQLRMRNRMYELGHPDRNLDRHEDGDEGDSEIDVSGDD</sequence>